<sequence length="66" mass="7593">MGKSFANFMCKEDLHPTSTSNIKKQSPSEEWNTRNDARSHGTDIFRGGKMDRENSGDKHTRVTHRE</sequence>
<reference evidence="3" key="1">
    <citation type="journal article" date="2013" name="Science">
        <title>Comparative analysis of bat genomes provides insight into the evolution of flight and immunity.</title>
        <authorList>
            <person name="Zhang G."/>
            <person name="Cowled C."/>
            <person name="Shi Z."/>
            <person name="Huang Z."/>
            <person name="Bishop-Lilly K.A."/>
            <person name="Fang X."/>
            <person name="Wynne J.W."/>
            <person name="Xiong Z."/>
            <person name="Baker M.L."/>
            <person name="Zhao W."/>
            <person name="Tachedjian M."/>
            <person name="Zhu Y."/>
            <person name="Zhou P."/>
            <person name="Jiang X."/>
            <person name="Ng J."/>
            <person name="Yang L."/>
            <person name="Wu L."/>
            <person name="Xiao J."/>
            <person name="Feng Y."/>
            <person name="Chen Y."/>
            <person name="Sun X."/>
            <person name="Zhang Y."/>
            <person name="Marsh G.A."/>
            <person name="Crameri G."/>
            <person name="Broder C.C."/>
            <person name="Frey K.G."/>
            <person name="Wang L.F."/>
            <person name="Wang J."/>
        </authorList>
    </citation>
    <scope>NUCLEOTIDE SEQUENCE [LARGE SCALE GENOMIC DNA]</scope>
</reference>
<feature type="compositionally biased region" description="Polar residues" evidence="1">
    <location>
        <begin position="16"/>
        <end position="30"/>
    </location>
</feature>
<evidence type="ECO:0000256" key="1">
    <source>
        <dbReference type="SAM" id="MobiDB-lite"/>
    </source>
</evidence>
<feature type="region of interest" description="Disordered" evidence="1">
    <location>
        <begin position="1"/>
        <end position="66"/>
    </location>
</feature>
<gene>
    <name evidence="2" type="ORF">MDA_GLEAN10004317</name>
</gene>
<name>L5M1J8_MYODS</name>
<proteinExistence type="predicted"/>
<evidence type="ECO:0000313" key="3">
    <source>
        <dbReference type="Proteomes" id="UP000010556"/>
    </source>
</evidence>
<dbReference type="AlphaFoldDB" id="L5M1J8"/>
<accession>L5M1J8</accession>
<dbReference type="Proteomes" id="UP000010556">
    <property type="component" value="Unassembled WGS sequence"/>
</dbReference>
<dbReference type="EMBL" id="KB105502">
    <property type="protein sequence ID" value="ELK32246.1"/>
    <property type="molecule type" value="Genomic_DNA"/>
</dbReference>
<keyword evidence="3" id="KW-1185">Reference proteome</keyword>
<feature type="compositionally biased region" description="Basic and acidic residues" evidence="1">
    <location>
        <begin position="31"/>
        <end position="66"/>
    </location>
</feature>
<organism evidence="2 3">
    <name type="scientific">Myotis davidii</name>
    <name type="common">David's myotis</name>
    <dbReference type="NCBI Taxonomy" id="225400"/>
    <lineage>
        <taxon>Eukaryota</taxon>
        <taxon>Metazoa</taxon>
        <taxon>Chordata</taxon>
        <taxon>Craniata</taxon>
        <taxon>Vertebrata</taxon>
        <taxon>Euteleostomi</taxon>
        <taxon>Mammalia</taxon>
        <taxon>Eutheria</taxon>
        <taxon>Laurasiatheria</taxon>
        <taxon>Chiroptera</taxon>
        <taxon>Yangochiroptera</taxon>
        <taxon>Vespertilionidae</taxon>
        <taxon>Myotis</taxon>
    </lineage>
</organism>
<evidence type="ECO:0000313" key="2">
    <source>
        <dbReference type="EMBL" id="ELK32246.1"/>
    </source>
</evidence>
<protein>
    <submittedName>
        <fullName evidence="2">Corepressor interacting with RBPJ 1</fullName>
    </submittedName>
</protein>